<dbReference type="InterPro" id="IPR012902">
    <property type="entry name" value="N_methyl_site"/>
</dbReference>
<keyword evidence="3" id="KW-0812">Transmembrane</keyword>
<evidence type="ECO:0000256" key="1">
    <source>
        <dbReference type="ARBA" id="ARBA00004241"/>
    </source>
</evidence>
<evidence type="ECO:0000256" key="2">
    <source>
        <dbReference type="ARBA" id="ARBA00023287"/>
    </source>
</evidence>
<dbReference type="RefSeq" id="WP_204729010.1">
    <property type="nucleotide sequence ID" value="NZ_JAFBDK010000006.1"/>
</dbReference>
<comment type="subcellular location">
    <subcellularLocation>
        <location evidence="1">Cell surface</location>
    </subcellularLocation>
</comment>
<feature type="transmembrane region" description="Helical" evidence="3">
    <location>
        <begin position="14"/>
        <end position="39"/>
    </location>
</feature>
<keyword evidence="3" id="KW-0472">Membrane</keyword>
<sequence>MNKLNEDGMTMIEVLAGVAVAAIFSASIYGVFISGLSLYEKTSSLGQARDETDYIATMIMNELYTQKPDFVRPFEGDGRSGVMLTRFSEKEVENYLIEQPDTSDDTYIYIEQNRIVFDTITAGEKAAGSPAAGDSPDLVLTGESIVLQPADSFIRMKCQTACPEGLPTGIIELNLSILPANTRVAEEMEPIQLRSDFGY</sequence>
<dbReference type="EMBL" id="JBHUPG010000022">
    <property type="protein sequence ID" value="MFD2912529.1"/>
    <property type="molecule type" value="Genomic_DNA"/>
</dbReference>
<protein>
    <submittedName>
        <fullName evidence="4">PilW family protein</fullName>
    </submittedName>
</protein>
<keyword evidence="2" id="KW-0178">Competence</keyword>
<accession>A0ABW5ZHR0</accession>
<organism evidence="4 5">
    <name type="scientific">Jeotgalibacillus terrae</name>
    <dbReference type="NCBI Taxonomy" id="587735"/>
    <lineage>
        <taxon>Bacteria</taxon>
        <taxon>Bacillati</taxon>
        <taxon>Bacillota</taxon>
        <taxon>Bacilli</taxon>
        <taxon>Bacillales</taxon>
        <taxon>Caryophanaceae</taxon>
        <taxon>Jeotgalibacillus</taxon>
    </lineage>
</organism>
<proteinExistence type="predicted"/>
<comment type="caution">
    <text evidence="4">The sequence shown here is derived from an EMBL/GenBank/DDBJ whole genome shotgun (WGS) entry which is preliminary data.</text>
</comment>
<name>A0ABW5ZHR0_9BACL</name>
<evidence type="ECO:0000313" key="5">
    <source>
        <dbReference type="Proteomes" id="UP001597561"/>
    </source>
</evidence>
<keyword evidence="3" id="KW-1133">Transmembrane helix</keyword>
<gene>
    <name evidence="4" type="ORF">ACFS5P_11645</name>
</gene>
<evidence type="ECO:0000256" key="3">
    <source>
        <dbReference type="SAM" id="Phobius"/>
    </source>
</evidence>
<keyword evidence="5" id="KW-1185">Reference proteome</keyword>
<dbReference type="Proteomes" id="UP001597561">
    <property type="component" value="Unassembled WGS sequence"/>
</dbReference>
<reference evidence="5" key="1">
    <citation type="journal article" date="2019" name="Int. J. Syst. Evol. Microbiol.">
        <title>The Global Catalogue of Microorganisms (GCM) 10K type strain sequencing project: providing services to taxonomists for standard genome sequencing and annotation.</title>
        <authorList>
            <consortium name="The Broad Institute Genomics Platform"/>
            <consortium name="The Broad Institute Genome Sequencing Center for Infectious Disease"/>
            <person name="Wu L."/>
            <person name="Ma J."/>
        </authorList>
    </citation>
    <scope>NUCLEOTIDE SEQUENCE [LARGE SCALE GENOMIC DNA]</scope>
    <source>
        <strain evidence="5">KCTC 13528</strain>
    </source>
</reference>
<evidence type="ECO:0000313" key="4">
    <source>
        <dbReference type="EMBL" id="MFD2912529.1"/>
    </source>
</evidence>
<dbReference type="NCBIfam" id="TIGR02532">
    <property type="entry name" value="IV_pilin_GFxxxE"/>
    <property type="match status" value="1"/>
</dbReference>